<accession>F4RJ21</accession>
<evidence type="ECO:0000256" key="1">
    <source>
        <dbReference type="SAM" id="MobiDB-lite"/>
    </source>
</evidence>
<feature type="compositionally biased region" description="Low complexity" evidence="1">
    <location>
        <begin position="196"/>
        <end position="210"/>
    </location>
</feature>
<evidence type="ECO:0000313" key="3">
    <source>
        <dbReference type="Proteomes" id="UP000001072"/>
    </source>
</evidence>
<sequence>MLSSGTLNLKFMKRNLVTTTNPITDEKVEHSINSERSDSYNLVDRKGKQKEIQTKVVYEDSLMSFPVLHPFGSFSSSKETSMSTFAGRRSFGNFNSAVEQLGQPIIKPSTSLAAAQQSSQPSRPQDTQQSSSTKVKRKPVNPSQDKPARSQPKPPIASQAKVTNEKPTKEIPKTSGFQKPFQSTQIKSNPKKRSTSETQSTSDLTSTSQSSKKRKSQTPSTSQKGKPKLSKELQSGSSSEESETVHREIEPHKLHQSSCKAREDLLQNFTQKRSEEIE</sequence>
<dbReference type="GeneID" id="18929906"/>
<reference evidence="3" key="1">
    <citation type="journal article" date="2011" name="Proc. Natl. Acad. Sci. U.S.A.">
        <title>Obligate biotrophy features unraveled by the genomic analysis of rust fungi.</title>
        <authorList>
            <person name="Duplessis S."/>
            <person name="Cuomo C.A."/>
            <person name="Lin Y.-C."/>
            <person name="Aerts A."/>
            <person name="Tisserant E."/>
            <person name="Veneault-Fourrey C."/>
            <person name="Joly D.L."/>
            <person name="Hacquard S."/>
            <person name="Amselem J."/>
            <person name="Cantarel B.L."/>
            <person name="Chiu R."/>
            <person name="Coutinho P.M."/>
            <person name="Feau N."/>
            <person name="Field M."/>
            <person name="Frey P."/>
            <person name="Gelhaye E."/>
            <person name="Goldberg J."/>
            <person name="Grabherr M.G."/>
            <person name="Kodira C.D."/>
            <person name="Kohler A."/>
            <person name="Kuees U."/>
            <person name="Lindquist E.A."/>
            <person name="Lucas S.M."/>
            <person name="Mago R."/>
            <person name="Mauceli E."/>
            <person name="Morin E."/>
            <person name="Murat C."/>
            <person name="Pangilinan J.L."/>
            <person name="Park R."/>
            <person name="Pearson M."/>
            <person name="Quesneville H."/>
            <person name="Rouhier N."/>
            <person name="Sakthikumar S."/>
            <person name="Salamov A.A."/>
            <person name="Schmutz J."/>
            <person name="Selles B."/>
            <person name="Shapiro H."/>
            <person name="Tanguay P."/>
            <person name="Tuskan G.A."/>
            <person name="Henrissat B."/>
            <person name="Van de Peer Y."/>
            <person name="Rouze P."/>
            <person name="Ellis J.G."/>
            <person name="Dodds P.N."/>
            <person name="Schein J.E."/>
            <person name="Zhong S."/>
            <person name="Hamelin R.C."/>
            <person name="Grigoriev I.V."/>
            <person name="Szabo L.J."/>
            <person name="Martin F."/>
        </authorList>
    </citation>
    <scope>NUCLEOTIDE SEQUENCE [LARGE SCALE GENOMIC DNA]</scope>
    <source>
        <strain evidence="3">98AG31 / pathotype 3-4-7</strain>
    </source>
</reference>
<dbReference type="PANTHER" id="PTHR13582:SF0">
    <property type="entry name" value="M-PHASE PHOSPHOPROTEIN 6"/>
    <property type="match status" value="1"/>
</dbReference>
<feature type="compositionally biased region" description="Basic and acidic residues" evidence="1">
    <location>
        <begin position="163"/>
        <end position="172"/>
    </location>
</feature>
<dbReference type="Pfam" id="PF10175">
    <property type="entry name" value="MPP6"/>
    <property type="match status" value="1"/>
</dbReference>
<dbReference type="GO" id="GO:0000460">
    <property type="term" value="P:maturation of 5.8S rRNA"/>
    <property type="evidence" value="ECO:0007669"/>
    <property type="project" value="TreeGrafter"/>
</dbReference>
<dbReference type="RefSeq" id="XP_007409061.1">
    <property type="nucleotide sequence ID" value="XM_007408999.1"/>
</dbReference>
<feature type="compositionally biased region" description="Low complexity" evidence="1">
    <location>
        <begin position="110"/>
        <end position="133"/>
    </location>
</feature>
<gene>
    <name evidence="2" type="ORF">MELLADRAFT_62462</name>
</gene>
<organism evidence="3">
    <name type="scientific">Melampsora larici-populina (strain 98AG31 / pathotype 3-4-7)</name>
    <name type="common">Poplar leaf rust fungus</name>
    <dbReference type="NCBI Taxonomy" id="747676"/>
    <lineage>
        <taxon>Eukaryota</taxon>
        <taxon>Fungi</taxon>
        <taxon>Dikarya</taxon>
        <taxon>Basidiomycota</taxon>
        <taxon>Pucciniomycotina</taxon>
        <taxon>Pucciniomycetes</taxon>
        <taxon>Pucciniales</taxon>
        <taxon>Melampsoraceae</taxon>
        <taxon>Melampsora</taxon>
    </lineage>
</organism>
<evidence type="ECO:0000313" key="2">
    <source>
        <dbReference type="EMBL" id="EGG07729.1"/>
    </source>
</evidence>
<dbReference type="EMBL" id="GL883103">
    <property type="protein sequence ID" value="EGG07729.1"/>
    <property type="molecule type" value="Genomic_DNA"/>
</dbReference>
<keyword evidence="3" id="KW-1185">Reference proteome</keyword>
<dbReference type="OrthoDB" id="2516587at2759"/>
<dbReference type="InParanoid" id="F4RJ21"/>
<dbReference type="Proteomes" id="UP000001072">
    <property type="component" value="Unassembled WGS sequence"/>
</dbReference>
<feature type="compositionally biased region" description="Polar residues" evidence="1">
    <location>
        <begin position="175"/>
        <end position="188"/>
    </location>
</feature>
<proteinExistence type="predicted"/>
<feature type="region of interest" description="Disordered" evidence="1">
    <location>
        <begin position="110"/>
        <end position="278"/>
    </location>
</feature>
<protein>
    <submittedName>
        <fullName evidence="2">Uncharacterized protein</fullName>
    </submittedName>
</protein>
<dbReference type="VEuPathDB" id="FungiDB:MELLADRAFT_62462"/>
<dbReference type="PANTHER" id="PTHR13582">
    <property type="entry name" value="M-PHASE PHOSPHOPROTEIN 6"/>
    <property type="match status" value="1"/>
</dbReference>
<dbReference type="KEGG" id="mlr:MELLADRAFT_62462"/>
<feature type="compositionally biased region" description="Basic and acidic residues" evidence="1">
    <location>
        <begin position="243"/>
        <end position="253"/>
    </location>
</feature>
<name>F4RJ21_MELLP</name>
<dbReference type="AlphaFoldDB" id="F4RJ21"/>
<dbReference type="InterPro" id="IPR019324">
    <property type="entry name" value="MPP6"/>
</dbReference>
<dbReference type="HOGENOM" id="CLU_1001441_0_0_1"/>